<name>A0A5B7HDX4_PORTR</name>
<dbReference type="AlphaFoldDB" id="A0A5B7HDX4"/>
<gene>
    <name evidence="2" type="ORF">E2C01_062000</name>
</gene>
<feature type="region of interest" description="Disordered" evidence="1">
    <location>
        <begin position="1"/>
        <end position="28"/>
    </location>
</feature>
<dbReference type="Proteomes" id="UP000324222">
    <property type="component" value="Unassembled WGS sequence"/>
</dbReference>
<dbReference type="EMBL" id="VSRR010026809">
    <property type="protein sequence ID" value="MPC67815.1"/>
    <property type="molecule type" value="Genomic_DNA"/>
</dbReference>
<comment type="caution">
    <text evidence="2">The sequence shown here is derived from an EMBL/GenBank/DDBJ whole genome shotgun (WGS) entry which is preliminary data.</text>
</comment>
<sequence length="108" mass="11874">MTARLGPQRRRKAADAASAASHSHLTLDTFPDVPPSPLKLIITPINTFNRKLTSNYILLICWRRRNACHMARRLGLPDAPSHCHRQLSPVPFVSGHYAAAGPSRAMPG</sequence>
<proteinExistence type="predicted"/>
<feature type="compositionally biased region" description="Low complexity" evidence="1">
    <location>
        <begin position="15"/>
        <end position="24"/>
    </location>
</feature>
<organism evidence="2 3">
    <name type="scientific">Portunus trituberculatus</name>
    <name type="common">Swimming crab</name>
    <name type="synonym">Neptunus trituberculatus</name>
    <dbReference type="NCBI Taxonomy" id="210409"/>
    <lineage>
        <taxon>Eukaryota</taxon>
        <taxon>Metazoa</taxon>
        <taxon>Ecdysozoa</taxon>
        <taxon>Arthropoda</taxon>
        <taxon>Crustacea</taxon>
        <taxon>Multicrustacea</taxon>
        <taxon>Malacostraca</taxon>
        <taxon>Eumalacostraca</taxon>
        <taxon>Eucarida</taxon>
        <taxon>Decapoda</taxon>
        <taxon>Pleocyemata</taxon>
        <taxon>Brachyura</taxon>
        <taxon>Eubrachyura</taxon>
        <taxon>Portunoidea</taxon>
        <taxon>Portunidae</taxon>
        <taxon>Portuninae</taxon>
        <taxon>Portunus</taxon>
    </lineage>
</organism>
<protein>
    <submittedName>
        <fullName evidence="2">Uncharacterized protein</fullName>
    </submittedName>
</protein>
<evidence type="ECO:0000313" key="2">
    <source>
        <dbReference type="EMBL" id="MPC67815.1"/>
    </source>
</evidence>
<accession>A0A5B7HDX4</accession>
<evidence type="ECO:0000313" key="3">
    <source>
        <dbReference type="Proteomes" id="UP000324222"/>
    </source>
</evidence>
<keyword evidence="3" id="KW-1185">Reference proteome</keyword>
<evidence type="ECO:0000256" key="1">
    <source>
        <dbReference type="SAM" id="MobiDB-lite"/>
    </source>
</evidence>
<reference evidence="2 3" key="1">
    <citation type="submission" date="2019-05" db="EMBL/GenBank/DDBJ databases">
        <title>Another draft genome of Portunus trituberculatus and its Hox gene families provides insights of decapod evolution.</title>
        <authorList>
            <person name="Jeong J.-H."/>
            <person name="Song I."/>
            <person name="Kim S."/>
            <person name="Choi T."/>
            <person name="Kim D."/>
            <person name="Ryu S."/>
            <person name="Kim W."/>
        </authorList>
    </citation>
    <scope>NUCLEOTIDE SEQUENCE [LARGE SCALE GENOMIC DNA]</scope>
    <source>
        <tissue evidence="2">Muscle</tissue>
    </source>
</reference>